<evidence type="ECO:0000313" key="3">
    <source>
        <dbReference type="EMBL" id="MFC4489356.1"/>
    </source>
</evidence>
<sequence>MRPPTLAQRLERALARRALRLPKPLLKALAGSPRRLDGLTLNPQLQLLLRLRWLGRKRGWHRLGVAAARRELDWEGGLLAQRAPQRVLVEDATLTGAAGAIRVRRYRPEGLALPLPTLVFYHGGGFVVGSIESHDLPCRALAADARCQVISVDYRLAPEHPFPAGVTDAIHAFRALAADCAAWGMDPERLAVGGDSAGGNLAAVVALATRQDATRPRLQLLWYPVVDNSAGFPSIQRFGDGFYLERATMTWCVRHYTGGGQLRHPRVSPLFDELDGAPPAYIQTAGFDPLRDEGEAYAAKLAAAGVPVRCERQAGLIHGFFNMAGDIDEAAAAFAAAVAALRRAWRVEAEPALVPEPAT</sequence>
<comment type="caution">
    <text evidence="3">The sequence shown here is derived from an EMBL/GenBank/DDBJ whole genome shotgun (WGS) entry which is preliminary data.</text>
</comment>
<keyword evidence="4" id="KW-1185">Reference proteome</keyword>
<proteinExistence type="predicted"/>
<name>A0ABV8ZV77_9NEIS</name>
<dbReference type="GO" id="GO:0016787">
    <property type="term" value="F:hydrolase activity"/>
    <property type="evidence" value="ECO:0007669"/>
    <property type="project" value="UniProtKB-KW"/>
</dbReference>
<dbReference type="InterPro" id="IPR029058">
    <property type="entry name" value="AB_hydrolase_fold"/>
</dbReference>
<reference evidence="4" key="1">
    <citation type="journal article" date="2019" name="Int. J. Syst. Evol. Microbiol.">
        <title>The Global Catalogue of Microorganisms (GCM) 10K type strain sequencing project: providing services to taxonomists for standard genome sequencing and annotation.</title>
        <authorList>
            <consortium name="The Broad Institute Genomics Platform"/>
            <consortium name="The Broad Institute Genome Sequencing Center for Infectious Disease"/>
            <person name="Wu L."/>
            <person name="Ma J."/>
        </authorList>
    </citation>
    <scope>NUCLEOTIDE SEQUENCE [LARGE SCALE GENOMIC DNA]</scope>
    <source>
        <strain evidence="4">CGMCC 4.7608</strain>
    </source>
</reference>
<dbReference type="SUPFAM" id="SSF53474">
    <property type="entry name" value="alpha/beta-Hydrolases"/>
    <property type="match status" value="1"/>
</dbReference>
<dbReference type="InterPro" id="IPR013094">
    <property type="entry name" value="AB_hydrolase_3"/>
</dbReference>
<keyword evidence="1 3" id="KW-0378">Hydrolase</keyword>
<gene>
    <name evidence="3" type="ORF">ACFO0R_06960</name>
</gene>
<evidence type="ECO:0000313" key="4">
    <source>
        <dbReference type="Proteomes" id="UP001595999"/>
    </source>
</evidence>
<dbReference type="Gene3D" id="3.40.50.1820">
    <property type="entry name" value="alpha/beta hydrolase"/>
    <property type="match status" value="1"/>
</dbReference>
<protein>
    <submittedName>
        <fullName evidence="3">Alpha/beta hydrolase</fullName>
    </submittedName>
</protein>
<dbReference type="PANTHER" id="PTHR48081:SF8">
    <property type="entry name" value="ALPHA_BETA HYDROLASE FOLD-3 DOMAIN-CONTAINING PROTEIN-RELATED"/>
    <property type="match status" value="1"/>
</dbReference>
<dbReference type="PANTHER" id="PTHR48081">
    <property type="entry name" value="AB HYDROLASE SUPERFAMILY PROTEIN C4A8.06C"/>
    <property type="match status" value="1"/>
</dbReference>
<dbReference type="Pfam" id="PF07859">
    <property type="entry name" value="Abhydrolase_3"/>
    <property type="match status" value="1"/>
</dbReference>
<feature type="domain" description="Alpha/beta hydrolase fold-3" evidence="2">
    <location>
        <begin position="118"/>
        <end position="321"/>
    </location>
</feature>
<dbReference type="EMBL" id="JBHSEK010000003">
    <property type="protein sequence ID" value="MFC4489356.1"/>
    <property type="molecule type" value="Genomic_DNA"/>
</dbReference>
<evidence type="ECO:0000256" key="1">
    <source>
        <dbReference type="ARBA" id="ARBA00022801"/>
    </source>
</evidence>
<dbReference type="Proteomes" id="UP001595999">
    <property type="component" value="Unassembled WGS sequence"/>
</dbReference>
<dbReference type="InterPro" id="IPR050300">
    <property type="entry name" value="GDXG_lipolytic_enzyme"/>
</dbReference>
<organism evidence="3 4">
    <name type="scientific">Chromobacterium aquaticum</name>
    <dbReference type="NCBI Taxonomy" id="467180"/>
    <lineage>
        <taxon>Bacteria</taxon>
        <taxon>Pseudomonadati</taxon>
        <taxon>Pseudomonadota</taxon>
        <taxon>Betaproteobacteria</taxon>
        <taxon>Neisseriales</taxon>
        <taxon>Chromobacteriaceae</taxon>
        <taxon>Chromobacterium</taxon>
    </lineage>
</organism>
<dbReference type="RefSeq" id="WP_231462121.1">
    <property type="nucleotide sequence ID" value="NZ_JAJOHW010000058.1"/>
</dbReference>
<evidence type="ECO:0000259" key="2">
    <source>
        <dbReference type="Pfam" id="PF07859"/>
    </source>
</evidence>
<accession>A0ABV8ZV77</accession>